<evidence type="ECO:0000256" key="2">
    <source>
        <dbReference type="ARBA" id="ARBA00023315"/>
    </source>
</evidence>
<feature type="domain" description="Mannose-1-phosphate guanyltransferase C-terminal" evidence="3">
    <location>
        <begin position="72"/>
        <end position="155"/>
    </location>
</feature>
<sequence length="225" mass="24774">MFPARDYLDLTHTKHGILFPDDSPVWTALARIESYLDFRLSREIRTQVPPGAYIGEDVFIDEGTVLEPGAVIKGPAWIGRNCQIRTGCYIRENVIIGDGCVLGNSCEFKNCVVFDGCEVPHYNYVGDSILGHKAHLGAGVVLSNVRLDRLEVTVKSGSDLIPTSLRKFGAIVGDYAEIGCNSVISPGSIIGRRSVVYPLTHFSGVLEADLLLKTRQTQQVVKRRR</sequence>
<accession>A0A7W7YCL8</accession>
<keyword evidence="2" id="KW-0012">Acyltransferase</keyword>
<evidence type="ECO:0000256" key="1">
    <source>
        <dbReference type="ARBA" id="ARBA00022679"/>
    </source>
</evidence>
<name>A0A7W7YCL8_9BACT</name>
<keyword evidence="5" id="KW-1185">Reference proteome</keyword>
<dbReference type="InterPro" id="IPR050065">
    <property type="entry name" value="GlmU-like"/>
</dbReference>
<reference evidence="4 5" key="1">
    <citation type="submission" date="2020-08" db="EMBL/GenBank/DDBJ databases">
        <title>Genomic Encyclopedia of Type Strains, Phase IV (KMG-IV): sequencing the most valuable type-strain genomes for metagenomic binning, comparative biology and taxonomic classification.</title>
        <authorList>
            <person name="Goeker M."/>
        </authorList>
    </citation>
    <scope>NUCLEOTIDE SEQUENCE [LARGE SCALE GENOMIC DNA]</scope>
    <source>
        <strain evidence="4 5">DSM 12252</strain>
    </source>
</reference>
<dbReference type="GO" id="GO:0016779">
    <property type="term" value="F:nucleotidyltransferase activity"/>
    <property type="evidence" value="ECO:0007669"/>
    <property type="project" value="UniProtKB-ARBA"/>
</dbReference>
<organism evidence="4 5">
    <name type="scientific">Prosthecobacter vanneervenii</name>
    <dbReference type="NCBI Taxonomy" id="48466"/>
    <lineage>
        <taxon>Bacteria</taxon>
        <taxon>Pseudomonadati</taxon>
        <taxon>Verrucomicrobiota</taxon>
        <taxon>Verrucomicrobiia</taxon>
        <taxon>Verrucomicrobiales</taxon>
        <taxon>Verrucomicrobiaceae</taxon>
        <taxon>Prosthecobacter</taxon>
    </lineage>
</organism>
<evidence type="ECO:0000313" key="5">
    <source>
        <dbReference type="Proteomes" id="UP000590740"/>
    </source>
</evidence>
<dbReference type="GO" id="GO:0016746">
    <property type="term" value="F:acyltransferase activity"/>
    <property type="evidence" value="ECO:0007669"/>
    <property type="project" value="UniProtKB-KW"/>
</dbReference>
<dbReference type="PANTHER" id="PTHR43584:SF8">
    <property type="entry name" value="N-ACETYLMURAMATE ALPHA-1-PHOSPHATE URIDYLYLTRANSFERASE"/>
    <property type="match status" value="1"/>
</dbReference>
<dbReference type="SUPFAM" id="SSF51161">
    <property type="entry name" value="Trimeric LpxA-like enzymes"/>
    <property type="match status" value="1"/>
</dbReference>
<dbReference type="Gene3D" id="2.160.10.10">
    <property type="entry name" value="Hexapeptide repeat proteins"/>
    <property type="match status" value="1"/>
</dbReference>
<comment type="caution">
    <text evidence="4">The sequence shown here is derived from an EMBL/GenBank/DDBJ whole genome shotgun (WGS) entry which is preliminary data.</text>
</comment>
<keyword evidence="1" id="KW-0808">Transferase</keyword>
<dbReference type="PANTHER" id="PTHR43584">
    <property type="entry name" value="NUCLEOTIDYL TRANSFERASE"/>
    <property type="match status" value="1"/>
</dbReference>
<evidence type="ECO:0000313" key="4">
    <source>
        <dbReference type="EMBL" id="MBB5033713.1"/>
    </source>
</evidence>
<dbReference type="InterPro" id="IPR011004">
    <property type="entry name" value="Trimer_LpxA-like_sf"/>
</dbReference>
<dbReference type="AlphaFoldDB" id="A0A7W7YCL8"/>
<dbReference type="Proteomes" id="UP000590740">
    <property type="component" value="Unassembled WGS sequence"/>
</dbReference>
<gene>
    <name evidence="4" type="ORF">HNQ65_003303</name>
</gene>
<dbReference type="InterPro" id="IPR056729">
    <property type="entry name" value="GMPPB_C"/>
</dbReference>
<dbReference type="Pfam" id="PF25087">
    <property type="entry name" value="GMPPB_C"/>
    <property type="match status" value="1"/>
</dbReference>
<dbReference type="CDD" id="cd05636">
    <property type="entry name" value="LbH_G1P_TT_C_like"/>
    <property type="match status" value="1"/>
</dbReference>
<dbReference type="EMBL" id="JACHIG010000007">
    <property type="protein sequence ID" value="MBB5033713.1"/>
    <property type="molecule type" value="Genomic_DNA"/>
</dbReference>
<proteinExistence type="predicted"/>
<protein>
    <submittedName>
        <fullName evidence="4">NDP-sugar pyrophosphorylase family protein</fullName>
    </submittedName>
</protein>
<dbReference type="RefSeq" id="WP_184340812.1">
    <property type="nucleotide sequence ID" value="NZ_JACHIG010000007.1"/>
</dbReference>
<evidence type="ECO:0000259" key="3">
    <source>
        <dbReference type="Pfam" id="PF25087"/>
    </source>
</evidence>